<gene>
    <name evidence="1" type="ORF">BDN72DRAFT_419355</name>
</gene>
<organism evidence="1 2">
    <name type="scientific">Pluteus cervinus</name>
    <dbReference type="NCBI Taxonomy" id="181527"/>
    <lineage>
        <taxon>Eukaryota</taxon>
        <taxon>Fungi</taxon>
        <taxon>Dikarya</taxon>
        <taxon>Basidiomycota</taxon>
        <taxon>Agaricomycotina</taxon>
        <taxon>Agaricomycetes</taxon>
        <taxon>Agaricomycetidae</taxon>
        <taxon>Agaricales</taxon>
        <taxon>Pluteineae</taxon>
        <taxon>Pluteaceae</taxon>
        <taxon>Pluteus</taxon>
    </lineage>
</organism>
<proteinExistence type="predicted"/>
<reference evidence="1 2" key="1">
    <citation type="journal article" date="2019" name="Nat. Ecol. Evol.">
        <title>Megaphylogeny resolves global patterns of mushroom evolution.</title>
        <authorList>
            <person name="Varga T."/>
            <person name="Krizsan K."/>
            <person name="Foldi C."/>
            <person name="Dima B."/>
            <person name="Sanchez-Garcia M."/>
            <person name="Sanchez-Ramirez S."/>
            <person name="Szollosi G.J."/>
            <person name="Szarkandi J.G."/>
            <person name="Papp V."/>
            <person name="Albert L."/>
            <person name="Andreopoulos W."/>
            <person name="Angelini C."/>
            <person name="Antonin V."/>
            <person name="Barry K.W."/>
            <person name="Bougher N.L."/>
            <person name="Buchanan P."/>
            <person name="Buyck B."/>
            <person name="Bense V."/>
            <person name="Catcheside P."/>
            <person name="Chovatia M."/>
            <person name="Cooper J."/>
            <person name="Damon W."/>
            <person name="Desjardin D."/>
            <person name="Finy P."/>
            <person name="Geml J."/>
            <person name="Haridas S."/>
            <person name="Hughes K."/>
            <person name="Justo A."/>
            <person name="Karasinski D."/>
            <person name="Kautmanova I."/>
            <person name="Kiss B."/>
            <person name="Kocsube S."/>
            <person name="Kotiranta H."/>
            <person name="LaButti K.M."/>
            <person name="Lechner B.E."/>
            <person name="Liimatainen K."/>
            <person name="Lipzen A."/>
            <person name="Lukacs Z."/>
            <person name="Mihaltcheva S."/>
            <person name="Morgado L.N."/>
            <person name="Niskanen T."/>
            <person name="Noordeloos M.E."/>
            <person name="Ohm R.A."/>
            <person name="Ortiz-Santana B."/>
            <person name="Ovrebo C."/>
            <person name="Racz N."/>
            <person name="Riley R."/>
            <person name="Savchenko A."/>
            <person name="Shiryaev A."/>
            <person name="Soop K."/>
            <person name="Spirin V."/>
            <person name="Szebenyi C."/>
            <person name="Tomsovsky M."/>
            <person name="Tulloss R.E."/>
            <person name="Uehling J."/>
            <person name="Grigoriev I.V."/>
            <person name="Vagvolgyi C."/>
            <person name="Papp T."/>
            <person name="Martin F.M."/>
            <person name="Miettinen O."/>
            <person name="Hibbett D.S."/>
            <person name="Nagy L.G."/>
        </authorList>
    </citation>
    <scope>NUCLEOTIDE SEQUENCE [LARGE SCALE GENOMIC DNA]</scope>
    <source>
        <strain evidence="1 2">NL-1719</strain>
    </source>
</reference>
<accession>A0ACD3A881</accession>
<keyword evidence="2" id="KW-1185">Reference proteome</keyword>
<evidence type="ECO:0000313" key="2">
    <source>
        <dbReference type="Proteomes" id="UP000308600"/>
    </source>
</evidence>
<dbReference type="EMBL" id="ML208620">
    <property type="protein sequence ID" value="TFK61905.1"/>
    <property type="molecule type" value="Genomic_DNA"/>
</dbReference>
<evidence type="ECO:0000313" key="1">
    <source>
        <dbReference type="EMBL" id="TFK61905.1"/>
    </source>
</evidence>
<sequence>MLLRYSTLAATCLILLCSCICPPIILVQATRHHPHLHNELQATIPRKSNETTQNLICRPFGECQPCPGDQLEQPYCQPFGNRRQTHCVNDTLSSSTGGGGVYHHSPSETLKTNSGSVEHQQKQQPAGGGVGSDPLNHPGMEHPESELLAWEACGRLVKQERADFYEFVACNVFFAIIAIFGVLVRSKRMQALQARTLAARIGLTRSTGRR</sequence>
<dbReference type="Proteomes" id="UP000308600">
    <property type="component" value="Unassembled WGS sequence"/>
</dbReference>
<protein>
    <submittedName>
        <fullName evidence="1">Uncharacterized protein</fullName>
    </submittedName>
</protein>
<name>A0ACD3A881_9AGAR</name>